<dbReference type="InterPro" id="IPR036465">
    <property type="entry name" value="vWFA_dom_sf"/>
</dbReference>
<dbReference type="PANTHER" id="PTHR22550:SF14">
    <property type="entry name" value="VWFA DOMAIN-CONTAINING PROTEIN"/>
    <property type="match status" value="1"/>
</dbReference>
<keyword evidence="2" id="KW-1133">Transmembrane helix</keyword>
<feature type="transmembrane region" description="Helical" evidence="2">
    <location>
        <begin position="328"/>
        <end position="348"/>
    </location>
</feature>
<sequence>MLSEFHFLRPLWLLTIPIAWWMVFRLLARWWSKGNWEQAVEPHLLEFLTTSPAKQKRSLLPWIICLSTTLLLLALAGPVWKKNPQPLLQKSLARVLVLDLSYSMLAADIKPTRIERARFKLEDMLKRFVEGETALIGYAGAAFVISPLTHDPATIMALLPGLHPNIMPVPGSRADLAIKLASDLLGRSKVDNGHIIWVTDGIDGLDFSAIESAAGWNSLSILAVGTETGSPIALSGGGFLKDKNGAIVIPKLNTQPLKKLANQAHGSFAILSTDDLDVERIISAETFADEFVEDKRKRTSDKWNEEGPWLVLLALPLAAMLFRRGVLFVWGFVVLLGDIAMPYSALAFEWNDLWQRPDQQAAELLQKGETNKAAQRFESPEWKGTAAYRSGDYEKAIEQFSQQDHPRANFNRGNALAFAGRLQAALDAFKQVLAENPQDEDAQYNHDLIEKLLKEQQNKQQKEQHQEGKQGRKEENKQDQQQKSTNGQEEQSAQSKQESSKENMESNNQNTSEAQNNVDEKESTAGANNGKFKEGKDDSAKMNEVRTKIEESAENEKTKNMKQNLAPEEQAKQQFLEQWLRKIPDDPGRLLRNKMEREFQRRGKQRQQNEQYW</sequence>
<dbReference type="SUPFAM" id="SSF53300">
    <property type="entry name" value="vWA-like"/>
    <property type="match status" value="1"/>
</dbReference>
<accession>A0A381NX22</accession>
<evidence type="ECO:0000256" key="2">
    <source>
        <dbReference type="SAM" id="Phobius"/>
    </source>
</evidence>
<proteinExistence type="predicted"/>
<feature type="compositionally biased region" description="Low complexity" evidence="1">
    <location>
        <begin position="488"/>
        <end position="497"/>
    </location>
</feature>
<evidence type="ECO:0000256" key="1">
    <source>
        <dbReference type="SAM" id="MobiDB-lite"/>
    </source>
</evidence>
<dbReference type="Pfam" id="PF13519">
    <property type="entry name" value="VWA_2"/>
    <property type="match status" value="1"/>
</dbReference>
<keyword evidence="2" id="KW-0812">Transmembrane</keyword>
<feature type="region of interest" description="Disordered" evidence="1">
    <location>
        <begin position="456"/>
        <end position="591"/>
    </location>
</feature>
<protein>
    <recommendedName>
        <fullName evidence="3">VWFA domain-containing protein</fullName>
    </recommendedName>
</protein>
<keyword evidence="2" id="KW-0472">Membrane</keyword>
<organism evidence="4">
    <name type="scientific">marine metagenome</name>
    <dbReference type="NCBI Taxonomy" id="408172"/>
    <lineage>
        <taxon>unclassified sequences</taxon>
        <taxon>metagenomes</taxon>
        <taxon>ecological metagenomes</taxon>
    </lineage>
</organism>
<feature type="compositionally biased region" description="Basic and acidic residues" evidence="1">
    <location>
        <begin position="531"/>
        <end position="559"/>
    </location>
</feature>
<dbReference type="AlphaFoldDB" id="A0A381NX22"/>
<dbReference type="Gene3D" id="3.40.50.410">
    <property type="entry name" value="von Willebrand factor, type A domain"/>
    <property type="match status" value="1"/>
</dbReference>
<feature type="compositionally biased region" description="Polar residues" evidence="1">
    <location>
        <begin position="505"/>
        <end position="517"/>
    </location>
</feature>
<feature type="compositionally biased region" description="Basic and acidic residues" evidence="1">
    <location>
        <begin position="579"/>
        <end position="591"/>
    </location>
</feature>
<dbReference type="Gene3D" id="1.25.40.10">
    <property type="entry name" value="Tetratricopeptide repeat domain"/>
    <property type="match status" value="1"/>
</dbReference>
<dbReference type="SMART" id="SM00028">
    <property type="entry name" value="TPR"/>
    <property type="match status" value="1"/>
</dbReference>
<dbReference type="SUPFAM" id="SSF48452">
    <property type="entry name" value="TPR-like"/>
    <property type="match status" value="1"/>
</dbReference>
<dbReference type="PANTHER" id="PTHR22550">
    <property type="entry name" value="SPORE GERMINATION PROTEIN"/>
    <property type="match status" value="1"/>
</dbReference>
<feature type="domain" description="VWFA" evidence="3">
    <location>
        <begin position="95"/>
        <end position="201"/>
    </location>
</feature>
<dbReference type="InterPro" id="IPR011990">
    <property type="entry name" value="TPR-like_helical_dom_sf"/>
</dbReference>
<evidence type="ECO:0000313" key="4">
    <source>
        <dbReference type="EMBL" id="SUZ58779.1"/>
    </source>
</evidence>
<name>A0A381NX22_9ZZZZ</name>
<feature type="transmembrane region" description="Helical" evidence="2">
    <location>
        <begin position="12"/>
        <end position="28"/>
    </location>
</feature>
<dbReference type="EMBL" id="UINC01000641">
    <property type="protein sequence ID" value="SUZ58779.1"/>
    <property type="molecule type" value="Genomic_DNA"/>
</dbReference>
<evidence type="ECO:0000259" key="3">
    <source>
        <dbReference type="Pfam" id="PF13519"/>
    </source>
</evidence>
<gene>
    <name evidence="4" type="ORF">METZ01_LOCUS11633</name>
</gene>
<feature type="compositionally biased region" description="Basic and acidic residues" evidence="1">
    <location>
        <begin position="456"/>
        <end position="480"/>
    </location>
</feature>
<reference evidence="4" key="1">
    <citation type="submission" date="2018-05" db="EMBL/GenBank/DDBJ databases">
        <authorList>
            <person name="Lanie J.A."/>
            <person name="Ng W.-L."/>
            <person name="Kazmierczak K.M."/>
            <person name="Andrzejewski T.M."/>
            <person name="Davidsen T.M."/>
            <person name="Wayne K.J."/>
            <person name="Tettelin H."/>
            <person name="Glass J.I."/>
            <person name="Rusch D."/>
            <person name="Podicherti R."/>
            <person name="Tsui H.-C.T."/>
            <person name="Winkler M.E."/>
        </authorList>
    </citation>
    <scope>NUCLEOTIDE SEQUENCE</scope>
</reference>
<dbReference type="InterPro" id="IPR050768">
    <property type="entry name" value="UPF0353/GerABKA_families"/>
</dbReference>
<feature type="transmembrane region" description="Helical" evidence="2">
    <location>
        <begin position="59"/>
        <end position="80"/>
    </location>
</feature>
<dbReference type="PROSITE" id="PS50005">
    <property type="entry name" value="TPR"/>
    <property type="match status" value="1"/>
</dbReference>
<dbReference type="InterPro" id="IPR019734">
    <property type="entry name" value="TPR_rpt"/>
</dbReference>
<dbReference type="InterPro" id="IPR002035">
    <property type="entry name" value="VWF_A"/>
</dbReference>